<protein>
    <submittedName>
        <fullName evidence="2">Uncharacterized protein</fullName>
    </submittedName>
</protein>
<gene>
    <name evidence="2" type="ORF">PIB30_054790</name>
</gene>
<proteinExistence type="predicted"/>
<evidence type="ECO:0000256" key="1">
    <source>
        <dbReference type="SAM" id="MobiDB-lite"/>
    </source>
</evidence>
<comment type="caution">
    <text evidence="2">The sequence shown here is derived from an EMBL/GenBank/DDBJ whole genome shotgun (WGS) entry which is preliminary data.</text>
</comment>
<name>A0ABU6SK40_9FABA</name>
<accession>A0ABU6SK40</accession>
<reference evidence="2 3" key="1">
    <citation type="journal article" date="2023" name="Plants (Basel)">
        <title>Bridging the Gap: Combining Genomics and Transcriptomics Approaches to Understand Stylosanthes scabra, an Orphan Legume from the Brazilian Caatinga.</title>
        <authorList>
            <person name="Ferreira-Neto J.R.C."/>
            <person name="da Silva M.D."/>
            <person name="Binneck E."/>
            <person name="de Melo N.F."/>
            <person name="da Silva R.H."/>
            <person name="de Melo A.L.T.M."/>
            <person name="Pandolfi V."/>
            <person name="Bustamante F.O."/>
            <person name="Brasileiro-Vidal A.C."/>
            <person name="Benko-Iseppon A.M."/>
        </authorList>
    </citation>
    <scope>NUCLEOTIDE SEQUENCE [LARGE SCALE GENOMIC DNA]</scope>
    <source>
        <tissue evidence="2">Leaves</tissue>
    </source>
</reference>
<feature type="compositionally biased region" description="Basic and acidic residues" evidence="1">
    <location>
        <begin position="26"/>
        <end position="39"/>
    </location>
</feature>
<dbReference type="EMBL" id="JASCZI010060836">
    <property type="protein sequence ID" value="MED6136303.1"/>
    <property type="molecule type" value="Genomic_DNA"/>
</dbReference>
<organism evidence="2 3">
    <name type="scientific">Stylosanthes scabra</name>
    <dbReference type="NCBI Taxonomy" id="79078"/>
    <lineage>
        <taxon>Eukaryota</taxon>
        <taxon>Viridiplantae</taxon>
        <taxon>Streptophyta</taxon>
        <taxon>Embryophyta</taxon>
        <taxon>Tracheophyta</taxon>
        <taxon>Spermatophyta</taxon>
        <taxon>Magnoliopsida</taxon>
        <taxon>eudicotyledons</taxon>
        <taxon>Gunneridae</taxon>
        <taxon>Pentapetalae</taxon>
        <taxon>rosids</taxon>
        <taxon>fabids</taxon>
        <taxon>Fabales</taxon>
        <taxon>Fabaceae</taxon>
        <taxon>Papilionoideae</taxon>
        <taxon>50 kb inversion clade</taxon>
        <taxon>dalbergioids sensu lato</taxon>
        <taxon>Dalbergieae</taxon>
        <taxon>Pterocarpus clade</taxon>
        <taxon>Stylosanthes</taxon>
    </lineage>
</organism>
<feature type="region of interest" description="Disordered" evidence="1">
    <location>
        <begin position="26"/>
        <end position="78"/>
    </location>
</feature>
<evidence type="ECO:0000313" key="3">
    <source>
        <dbReference type="Proteomes" id="UP001341840"/>
    </source>
</evidence>
<evidence type="ECO:0000313" key="2">
    <source>
        <dbReference type="EMBL" id="MED6136303.1"/>
    </source>
</evidence>
<dbReference type="Proteomes" id="UP001341840">
    <property type="component" value="Unassembled WGS sequence"/>
</dbReference>
<feature type="compositionally biased region" description="Acidic residues" evidence="1">
    <location>
        <begin position="194"/>
        <end position="206"/>
    </location>
</feature>
<feature type="region of interest" description="Disordered" evidence="1">
    <location>
        <begin position="178"/>
        <end position="217"/>
    </location>
</feature>
<sequence>MARNPTLERKNTTVRMILKLSLNLKRCSEKGNQKEDKKKVVAKPSHDATMAETSPEPEPEAAMLVGPEPEPEPKPEPQEVIDGFVAACQEVEETEAAIKACEEAELRYQQINQSELEKDNEAEAEIRKIIQVVVTDARELHERQEEAAPAPHKLDQPAPALMMVASVAAKAQEYDPSKAFDLGMGTPKQCETPEMYDLDDFPEEPETPVTSAVPVHD</sequence>
<keyword evidence="3" id="KW-1185">Reference proteome</keyword>